<dbReference type="HOGENOM" id="CLU_1977810_0_0_11"/>
<keyword evidence="2" id="KW-1185">Reference proteome</keyword>
<evidence type="ECO:0000313" key="2">
    <source>
        <dbReference type="Proteomes" id="UP000011723"/>
    </source>
</evidence>
<dbReference type="EMBL" id="CP003697">
    <property type="protein sequence ID" value="AGF71958.1"/>
    <property type="molecule type" value="Genomic_DNA"/>
</dbReference>
<sequence>MAPTIYTPLDIYLDTEGVGQGVFTMVFTFSFSTNTPPRSLLLSRGPEDPAGAVWIQPDEEEHGFLGRDVAWSVDGLLLTIALSGTDRFYWDDSQSMTIELMETRAHGVTSCLGSIFEREAVDPETVRGLLDPDQGA</sequence>
<dbReference type="OrthoDB" id="4408349at2"/>
<organism evidence="1 2">
    <name type="scientific">Corynebacterium halotolerans YIM 70093 = DSM 44683</name>
    <dbReference type="NCBI Taxonomy" id="1121362"/>
    <lineage>
        <taxon>Bacteria</taxon>
        <taxon>Bacillati</taxon>
        <taxon>Actinomycetota</taxon>
        <taxon>Actinomycetes</taxon>
        <taxon>Mycobacteriales</taxon>
        <taxon>Corynebacteriaceae</taxon>
        <taxon>Corynebacterium</taxon>
    </lineage>
</organism>
<gene>
    <name evidence="1" type="ORF">A605_04750</name>
</gene>
<dbReference type="PATRIC" id="fig|1121362.3.peg.953"/>
<dbReference type="KEGG" id="chn:A605_04750"/>
<dbReference type="Proteomes" id="UP000011723">
    <property type="component" value="Chromosome"/>
</dbReference>
<reference evidence="1 2" key="1">
    <citation type="journal article" date="2012" name="Stand. Genomic Sci.">
        <title>Genome sequence of the halotolerant bacterium Corynebacterium halotolerans type strain YIM 70093(T) (= DSM 44683(T)).</title>
        <authorList>
            <person name="Ruckert C."/>
            <person name="Albersmeier A."/>
            <person name="Al-Dilaimi A."/>
            <person name="Niehaus K."/>
            <person name="Szczepanowski R."/>
            <person name="Kalinowski J."/>
        </authorList>
    </citation>
    <scope>NUCLEOTIDE SEQUENCE [LARGE SCALE GENOMIC DNA]</scope>
    <source>
        <strain evidence="1">YIM 70093</strain>
    </source>
</reference>
<dbReference type="RefSeq" id="WP_015400377.1">
    <property type="nucleotide sequence ID" value="NC_020302.1"/>
</dbReference>
<protein>
    <submittedName>
        <fullName evidence="1">Uncharacterized protein</fullName>
    </submittedName>
</protein>
<accession>M1NKP1</accession>
<dbReference type="STRING" id="1121362.A605_04750"/>
<evidence type="ECO:0000313" key="1">
    <source>
        <dbReference type="EMBL" id="AGF71958.1"/>
    </source>
</evidence>
<proteinExistence type="predicted"/>
<name>M1NKP1_9CORY</name>
<dbReference type="AlphaFoldDB" id="M1NKP1"/>